<dbReference type="EMBL" id="CH473952">
    <property type="protein sequence ID" value="EDL82317.1"/>
    <property type="molecule type" value="Genomic_DNA"/>
</dbReference>
<reference evidence="2" key="1">
    <citation type="submission" date="2005-09" db="EMBL/GenBank/DDBJ databases">
        <authorList>
            <person name="Mural R.J."/>
            <person name="Li P.W."/>
            <person name="Adams M.D."/>
            <person name="Amanatides P.G."/>
            <person name="Baden-Tillson H."/>
            <person name="Barnstead M."/>
            <person name="Chin S.H."/>
            <person name="Dew I."/>
            <person name="Evans C.A."/>
            <person name="Ferriera S."/>
            <person name="Flanigan M."/>
            <person name="Fosler C."/>
            <person name="Glodek A."/>
            <person name="Gu Z."/>
            <person name="Holt R.A."/>
            <person name="Jennings D."/>
            <person name="Kraft C.L."/>
            <person name="Lu F."/>
            <person name="Nguyen T."/>
            <person name="Nusskern D.R."/>
            <person name="Pfannkoch C.M."/>
            <person name="Sitter C."/>
            <person name="Sutton G.G."/>
            <person name="Venter J.C."/>
            <person name="Wang Z."/>
            <person name="Woodage T."/>
            <person name="Zheng X.H."/>
            <person name="Zhong F."/>
        </authorList>
    </citation>
    <scope>NUCLEOTIDE SEQUENCE [LARGE SCALE GENOMIC DNA]</scope>
    <source>
        <strain>BN</strain>
        <strain evidence="2">Sprague-Dawley</strain>
    </source>
</reference>
<proteinExistence type="predicted"/>
<dbReference type="AlphaFoldDB" id="A6HW31"/>
<evidence type="ECO:0000313" key="2">
    <source>
        <dbReference type="Proteomes" id="UP000234681"/>
    </source>
</evidence>
<name>A6HW31_RAT</name>
<protein>
    <submittedName>
        <fullName evidence="1">RCG64143</fullName>
    </submittedName>
</protein>
<gene>
    <name evidence="1" type="ORF">rCG_64143</name>
</gene>
<organism evidence="1 2">
    <name type="scientific">Rattus norvegicus</name>
    <name type="common">Rat</name>
    <dbReference type="NCBI Taxonomy" id="10116"/>
    <lineage>
        <taxon>Eukaryota</taxon>
        <taxon>Metazoa</taxon>
        <taxon>Chordata</taxon>
        <taxon>Craniata</taxon>
        <taxon>Vertebrata</taxon>
        <taxon>Euteleostomi</taxon>
        <taxon>Mammalia</taxon>
        <taxon>Eutheria</taxon>
        <taxon>Euarchontoglires</taxon>
        <taxon>Glires</taxon>
        <taxon>Rodentia</taxon>
        <taxon>Myomorpha</taxon>
        <taxon>Muroidea</taxon>
        <taxon>Muridae</taxon>
        <taxon>Murinae</taxon>
        <taxon>Rattus</taxon>
    </lineage>
</organism>
<accession>A6HW31</accession>
<sequence length="22" mass="2794">MYPSVWGMQNLPEFQEQYLYRN</sequence>
<evidence type="ECO:0000313" key="1">
    <source>
        <dbReference type="EMBL" id="EDL82317.1"/>
    </source>
</evidence>
<dbReference type="Proteomes" id="UP000234681">
    <property type="component" value="Chromosome 2"/>
</dbReference>